<dbReference type="InterPro" id="IPR014710">
    <property type="entry name" value="RmlC-like_jellyroll"/>
</dbReference>
<evidence type="ECO:0000313" key="8">
    <source>
        <dbReference type="Proteomes" id="UP001371456"/>
    </source>
</evidence>
<organism evidence="7 8">
    <name type="scientific">Solanum bulbocastanum</name>
    <name type="common">Wild potato</name>
    <dbReference type="NCBI Taxonomy" id="147425"/>
    <lineage>
        <taxon>Eukaryota</taxon>
        <taxon>Viridiplantae</taxon>
        <taxon>Streptophyta</taxon>
        <taxon>Embryophyta</taxon>
        <taxon>Tracheophyta</taxon>
        <taxon>Spermatophyta</taxon>
        <taxon>Magnoliopsida</taxon>
        <taxon>eudicotyledons</taxon>
        <taxon>Gunneridae</taxon>
        <taxon>Pentapetalae</taxon>
        <taxon>asterids</taxon>
        <taxon>lamiids</taxon>
        <taxon>Solanales</taxon>
        <taxon>Solanaceae</taxon>
        <taxon>Solanoideae</taxon>
        <taxon>Solaneae</taxon>
        <taxon>Solanum</taxon>
    </lineage>
</organism>
<feature type="region of interest" description="Disordered" evidence="5">
    <location>
        <begin position="314"/>
        <end position="343"/>
    </location>
</feature>
<evidence type="ECO:0000256" key="2">
    <source>
        <dbReference type="ARBA" id="ARBA00022761"/>
    </source>
</evidence>
<dbReference type="InterPro" id="IPR025452">
    <property type="entry name" value="DUF4218"/>
</dbReference>
<keyword evidence="2" id="KW-0758">Storage protein</keyword>
<dbReference type="SUPFAM" id="SSF51182">
    <property type="entry name" value="RmlC-like cupins"/>
    <property type="match status" value="1"/>
</dbReference>
<sequence length="374" mass="41603">MDLILASKKADKTMMEVEGVGGYYGECIVGLILPEDSKEEVIKLQKGDFLPLTLKTVSWWYNDGNSEFKIIFLGEYDDEYTPGEYYGFYLAGFIGNLNGFSNEFIAKSFHMTKTESEKLIKDQSRTNLLIKINEGTKMPHPCNKVKHKLVFNLDSAKPCVEVKNGGVLSAVTCRNLPLLGDVGLSANRVVLESGALFGPIFTADLSVQLSFVTKGSGRVQIVGPLCKVVLDTKVEEGGLFFVPKFFPFVVEADEGGMEFFPVITSSKLLGHFKSLVRNKSQSEGSIAEGHKVEEVLTLYSRYFDEIESRLNRPKRVNDEPNHNEAFGKSSMFPQQGKPIGGSTTKPLTTLEKTQAHRYVLFNCAAVKPFIEYEI</sequence>
<dbReference type="InterPro" id="IPR006045">
    <property type="entry name" value="Cupin_1"/>
</dbReference>
<keyword evidence="4" id="KW-1015">Disulfide bond</keyword>
<keyword evidence="3" id="KW-0708">Seed storage protein</keyword>
<gene>
    <name evidence="7" type="ORF">RDI58_002279</name>
</gene>
<evidence type="ECO:0000256" key="5">
    <source>
        <dbReference type="SAM" id="MobiDB-lite"/>
    </source>
</evidence>
<reference evidence="7 8" key="1">
    <citation type="submission" date="2024-02" db="EMBL/GenBank/DDBJ databases">
        <title>de novo genome assembly of Solanum bulbocastanum strain 11H21.</title>
        <authorList>
            <person name="Hosaka A.J."/>
        </authorList>
    </citation>
    <scope>NUCLEOTIDE SEQUENCE [LARGE SCALE GENOMIC DNA]</scope>
    <source>
        <tissue evidence="7">Young leaves</tissue>
    </source>
</reference>
<dbReference type="InterPro" id="IPR011051">
    <property type="entry name" value="RmlC_Cupin_sf"/>
</dbReference>
<keyword evidence="8" id="KW-1185">Reference proteome</keyword>
<evidence type="ECO:0000259" key="6">
    <source>
        <dbReference type="SMART" id="SM00835"/>
    </source>
</evidence>
<evidence type="ECO:0000256" key="3">
    <source>
        <dbReference type="ARBA" id="ARBA00023129"/>
    </source>
</evidence>
<dbReference type="Pfam" id="PF13960">
    <property type="entry name" value="DUF4218"/>
    <property type="match status" value="1"/>
</dbReference>
<proteinExistence type="inferred from homology"/>
<dbReference type="EMBL" id="JBANQN010000001">
    <property type="protein sequence ID" value="KAK6804495.1"/>
    <property type="molecule type" value="Genomic_DNA"/>
</dbReference>
<dbReference type="Proteomes" id="UP001371456">
    <property type="component" value="Unassembled WGS sequence"/>
</dbReference>
<dbReference type="PANTHER" id="PTHR31189:SF61">
    <property type="entry name" value="GLOBULIN"/>
    <property type="match status" value="1"/>
</dbReference>
<dbReference type="Gene3D" id="2.60.120.10">
    <property type="entry name" value="Jelly Rolls"/>
    <property type="match status" value="2"/>
</dbReference>
<dbReference type="Pfam" id="PF00190">
    <property type="entry name" value="Cupin_1"/>
    <property type="match status" value="1"/>
</dbReference>
<feature type="domain" description="Cupin type-1" evidence="6">
    <location>
        <begin position="151"/>
        <end position="277"/>
    </location>
</feature>
<dbReference type="PRINTS" id="PR00439">
    <property type="entry name" value="11SGLOBULIN"/>
</dbReference>
<comment type="similarity">
    <text evidence="1">Belongs to the 11S seed storage protein (globulins) family.</text>
</comment>
<dbReference type="InterPro" id="IPR050253">
    <property type="entry name" value="Seed_Storage-Functional"/>
</dbReference>
<dbReference type="AlphaFoldDB" id="A0AAN8YQQ5"/>
<dbReference type="SMART" id="SM00835">
    <property type="entry name" value="Cupin_1"/>
    <property type="match status" value="1"/>
</dbReference>
<evidence type="ECO:0000256" key="1">
    <source>
        <dbReference type="ARBA" id="ARBA00007178"/>
    </source>
</evidence>
<accession>A0AAN8YQQ5</accession>
<evidence type="ECO:0000256" key="4">
    <source>
        <dbReference type="ARBA" id="ARBA00023157"/>
    </source>
</evidence>
<name>A0AAN8YQQ5_SOLBU</name>
<dbReference type="InterPro" id="IPR006044">
    <property type="entry name" value="11S_seedstore_pln"/>
</dbReference>
<dbReference type="PANTHER" id="PTHR31189">
    <property type="entry name" value="OS03G0336100 PROTEIN-RELATED"/>
    <property type="match status" value="1"/>
</dbReference>
<dbReference type="GO" id="GO:0045735">
    <property type="term" value="F:nutrient reservoir activity"/>
    <property type="evidence" value="ECO:0007669"/>
    <property type="project" value="UniProtKB-KW"/>
</dbReference>
<protein>
    <recommendedName>
        <fullName evidence="6">Cupin type-1 domain-containing protein</fullName>
    </recommendedName>
</protein>
<comment type="caution">
    <text evidence="7">The sequence shown here is derived from an EMBL/GenBank/DDBJ whole genome shotgun (WGS) entry which is preliminary data.</text>
</comment>
<evidence type="ECO:0000313" key="7">
    <source>
        <dbReference type="EMBL" id="KAK6804495.1"/>
    </source>
</evidence>